<dbReference type="SMART" id="SM00287">
    <property type="entry name" value="SH3b"/>
    <property type="match status" value="1"/>
</dbReference>
<dbReference type="RefSeq" id="WP_262428033.1">
    <property type="nucleotide sequence ID" value="NZ_JACRTJ010000027.1"/>
</dbReference>
<dbReference type="InterPro" id="IPR025883">
    <property type="entry name" value="Cadherin-like_domain"/>
</dbReference>
<evidence type="ECO:0000256" key="1">
    <source>
        <dbReference type="SAM" id="MobiDB-lite"/>
    </source>
</evidence>
<gene>
    <name evidence="4" type="ORF">H8708_12385</name>
</gene>
<feature type="region of interest" description="Disordered" evidence="1">
    <location>
        <begin position="253"/>
        <end position="339"/>
    </location>
</feature>
<feature type="domain" description="SH3b" evidence="3">
    <location>
        <begin position="40"/>
        <end position="111"/>
    </location>
</feature>
<evidence type="ECO:0000313" key="5">
    <source>
        <dbReference type="Proteomes" id="UP000647491"/>
    </source>
</evidence>
<feature type="region of interest" description="Disordered" evidence="1">
    <location>
        <begin position="644"/>
        <end position="697"/>
    </location>
</feature>
<dbReference type="InterPro" id="IPR003646">
    <property type="entry name" value="SH3-like_bac-type"/>
</dbReference>
<keyword evidence="2" id="KW-0732">Signal</keyword>
<evidence type="ECO:0000256" key="2">
    <source>
        <dbReference type="SAM" id="SignalP"/>
    </source>
</evidence>
<feature type="chain" id="PRO_5045246368" evidence="2">
    <location>
        <begin position="25"/>
        <end position="697"/>
    </location>
</feature>
<proteinExistence type="predicted"/>
<name>A0ABR7NV69_9FIRM</name>
<feature type="compositionally biased region" description="Polar residues" evidence="1">
    <location>
        <begin position="678"/>
        <end position="688"/>
    </location>
</feature>
<feature type="compositionally biased region" description="Low complexity" evidence="1">
    <location>
        <begin position="270"/>
        <end position="280"/>
    </location>
</feature>
<evidence type="ECO:0000313" key="4">
    <source>
        <dbReference type="EMBL" id="MBC8600015.1"/>
    </source>
</evidence>
<organism evidence="4 5">
    <name type="scientific">Enterocloster hominis</name>
    <name type="common">ex Liu et al. 2021</name>
    <dbReference type="NCBI Taxonomy" id="2763663"/>
    <lineage>
        <taxon>Bacteria</taxon>
        <taxon>Bacillati</taxon>
        <taxon>Bacillota</taxon>
        <taxon>Clostridia</taxon>
        <taxon>Lachnospirales</taxon>
        <taxon>Lachnospiraceae</taxon>
        <taxon>Enterocloster</taxon>
    </lineage>
</organism>
<dbReference type="PROSITE" id="PS51781">
    <property type="entry name" value="SH3B"/>
    <property type="match status" value="1"/>
</dbReference>
<dbReference type="EMBL" id="JACRTJ010000027">
    <property type="protein sequence ID" value="MBC8600015.1"/>
    <property type="molecule type" value="Genomic_DNA"/>
</dbReference>
<feature type="signal peptide" evidence="2">
    <location>
        <begin position="1"/>
        <end position="24"/>
    </location>
</feature>
<accession>A0ABR7NV69</accession>
<dbReference type="Pfam" id="PF12733">
    <property type="entry name" value="Cadherin-like"/>
    <property type="match status" value="1"/>
</dbReference>
<dbReference type="Pfam" id="PF08239">
    <property type="entry name" value="SH3_3"/>
    <property type="match status" value="1"/>
</dbReference>
<feature type="compositionally biased region" description="Polar residues" evidence="1">
    <location>
        <begin position="303"/>
        <end position="322"/>
    </location>
</feature>
<keyword evidence="5" id="KW-1185">Reference proteome</keyword>
<dbReference type="Gene3D" id="2.30.30.40">
    <property type="entry name" value="SH3 Domains"/>
    <property type="match status" value="1"/>
</dbReference>
<protein>
    <submittedName>
        <fullName evidence="4">SH3 domain-containing protein</fullName>
    </submittedName>
</protein>
<sequence>MKKRGRRILAALTAVLLLAESVSGTGIIADYPGTIYAETQRSAIVNATTLNVRSGPGTGNSVVRKLSYGAPVTVVGQETASDGVLWYKLQFTAGGKSMEGYASSEYIKFPVSYTTDPQFEAYMTSQGFPESYKESLRVLHAEFPSWVFQVQNTGLDWNDAVNNESIVGANLVSTNSLSSWKSTEYGAYDWNTGKWTGFDGPSWVAASRDIVSYYMDPRNFLNEIYVFQFLLQSYDGAHQTREGLQSLVSGTFLEKSTGQGDGNPPSAQEGQNNQQDSGQNGSDGGGTPLPPGQNYGPGMDMGSSGNISQNAPSGDAAQSSPQGVGGQKPDVSLEGPSAVVSARETQVLALPNVEYGPGMDASVITGDSTGASETSPVPSGQSYVDIIMNAGAQSGVNPYVLGAMILQEQANGTSGSISGTTAGYQGIYNFFNIGAYQTDSMSAVTRGLWYASQAGNYGRPWNSIEKSILGGALYYGENFVSQGQDTFYLKKFNVQGSNLYKHQYMTNVEGAAGEGAKLSRAYTDAMKKEPLVFKIPVFNNMPEAACPKPETTGSPNNKLASLEVEGYSLTPTFNKDTESYDVIVNPSVGQISVKAGTIDSKASVSGTGTISLQSGNNTISIEVKAENGSVRTYRLNVVRQSDAPVANVPSGGENAQSSGGNTSGPGSTGNVVIIRPSGQGNSPESQSADVVIGVSPS</sequence>
<evidence type="ECO:0000259" key="3">
    <source>
        <dbReference type="PROSITE" id="PS51781"/>
    </source>
</evidence>
<reference evidence="4 5" key="1">
    <citation type="submission" date="2020-08" db="EMBL/GenBank/DDBJ databases">
        <title>Genome public.</title>
        <authorList>
            <person name="Liu C."/>
            <person name="Sun Q."/>
        </authorList>
    </citation>
    <scope>NUCLEOTIDE SEQUENCE [LARGE SCALE GENOMIC DNA]</scope>
    <source>
        <strain evidence="4 5">BX10</strain>
    </source>
</reference>
<comment type="caution">
    <text evidence="4">The sequence shown here is derived from an EMBL/GenBank/DDBJ whole genome shotgun (WGS) entry which is preliminary data.</text>
</comment>
<dbReference type="Proteomes" id="UP000647491">
    <property type="component" value="Unassembled WGS sequence"/>
</dbReference>